<dbReference type="Gene3D" id="1.25.40.20">
    <property type="entry name" value="Ankyrin repeat-containing domain"/>
    <property type="match status" value="2"/>
</dbReference>
<evidence type="ECO:0000313" key="3">
    <source>
        <dbReference type="EMBL" id="PVH32336.1"/>
    </source>
</evidence>
<gene>
    <name evidence="3" type="ORF">PAHAL_9G374000</name>
</gene>
<dbReference type="InterPro" id="IPR036770">
    <property type="entry name" value="Ankyrin_rpt-contain_sf"/>
</dbReference>
<dbReference type="SUPFAM" id="SSF48452">
    <property type="entry name" value="TPR-like"/>
    <property type="match status" value="1"/>
</dbReference>
<dbReference type="InterPro" id="IPR002110">
    <property type="entry name" value="Ankyrin_rpt"/>
</dbReference>
<dbReference type="PROSITE" id="PS50297">
    <property type="entry name" value="ANK_REP_REGION"/>
    <property type="match status" value="2"/>
</dbReference>
<dbReference type="SMART" id="SM00248">
    <property type="entry name" value="ANK"/>
    <property type="match status" value="5"/>
</dbReference>
<dbReference type="Pfam" id="PF00023">
    <property type="entry name" value="Ank"/>
    <property type="match status" value="2"/>
</dbReference>
<dbReference type="PANTHER" id="PTHR46224:SF10">
    <property type="entry name" value="OS01G0189100 PROTEIN"/>
    <property type="match status" value="1"/>
</dbReference>
<dbReference type="Pfam" id="PF12796">
    <property type="entry name" value="Ank_2"/>
    <property type="match status" value="1"/>
</dbReference>
<dbReference type="PROSITE" id="PS50088">
    <property type="entry name" value="ANK_REPEAT"/>
    <property type="match status" value="3"/>
</dbReference>
<feature type="repeat" description="ANK" evidence="1">
    <location>
        <begin position="110"/>
        <end position="142"/>
    </location>
</feature>
<evidence type="ECO:0000256" key="2">
    <source>
        <dbReference type="PROSITE-ProRule" id="PRU00339"/>
    </source>
</evidence>
<name>A0A2T8I3U8_9POAL</name>
<dbReference type="SUPFAM" id="SSF48403">
    <property type="entry name" value="Ankyrin repeat"/>
    <property type="match status" value="1"/>
</dbReference>
<protein>
    <submittedName>
        <fullName evidence="3">Uncharacterized protein</fullName>
    </submittedName>
</protein>
<feature type="repeat" description="TPR" evidence="2">
    <location>
        <begin position="346"/>
        <end position="379"/>
    </location>
</feature>
<dbReference type="PROSITE" id="PS50005">
    <property type="entry name" value="TPR"/>
    <property type="match status" value="1"/>
</dbReference>
<dbReference type="Gramene" id="PVH32336">
    <property type="protein sequence ID" value="PVH32336"/>
    <property type="gene ID" value="PAHAL_9G374000"/>
</dbReference>
<proteinExistence type="predicted"/>
<keyword evidence="2" id="KW-0802">TPR repeat</keyword>
<evidence type="ECO:0000256" key="1">
    <source>
        <dbReference type="PROSITE-ProRule" id="PRU00023"/>
    </source>
</evidence>
<dbReference type="AlphaFoldDB" id="A0A2T8I3U8"/>
<dbReference type="InterPro" id="IPR051616">
    <property type="entry name" value="Cul2-RING_E3_ligase_SR"/>
</dbReference>
<dbReference type="PRINTS" id="PR01415">
    <property type="entry name" value="ANKYRIN"/>
</dbReference>
<accession>A0A2T8I3U8</accession>
<dbReference type="EMBL" id="CM008054">
    <property type="protein sequence ID" value="PVH32336.1"/>
    <property type="molecule type" value="Genomic_DNA"/>
</dbReference>
<dbReference type="SMART" id="SM00028">
    <property type="entry name" value="TPR"/>
    <property type="match status" value="1"/>
</dbReference>
<feature type="repeat" description="ANK" evidence="1">
    <location>
        <begin position="77"/>
        <end position="109"/>
    </location>
</feature>
<dbReference type="PANTHER" id="PTHR46224">
    <property type="entry name" value="ANKYRIN REPEAT FAMILY PROTEIN"/>
    <property type="match status" value="1"/>
</dbReference>
<sequence>MEAQAPFVYRSFSSDGTSEAALLKAALNGNLDRIKGIMKSLGIPNSERAAVFSFTMGGFGVLHCAACQGHLEVCKVPGVTPFMASAQSGDISTVKYLLDHGGDIMKPDAKGRTVLHHAVCSGFSRVTEFLLSKGIPVDIDYGHGTPLYHACINEQDKTVKILLNHHANPNTIFCGIGTPLNGALIYRSLKCMKLLIKASSVASPLVFATGHGGYTNFIRLLLKAGADPNIPDDLGKLPIELAAARDCREEVEMLFPLTSPIPNVRNWSIDGIISHAKLENAKPMNKEHVKKRKVMLKSQADKAFRRKEYAMASKFYTEEPLQTEMGDGEGALSDAYQCRMMRPDWAKACYRQATAHMLLKEYEQAYGVFLDAQKLDPGNEEIERELSKAMELMKTPPDEDEE</sequence>
<dbReference type="Gene3D" id="1.25.40.10">
    <property type="entry name" value="Tetratricopeptide repeat domain"/>
    <property type="match status" value="1"/>
</dbReference>
<organism evidence="3">
    <name type="scientific">Panicum hallii</name>
    <dbReference type="NCBI Taxonomy" id="206008"/>
    <lineage>
        <taxon>Eukaryota</taxon>
        <taxon>Viridiplantae</taxon>
        <taxon>Streptophyta</taxon>
        <taxon>Embryophyta</taxon>
        <taxon>Tracheophyta</taxon>
        <taxon>Spermatophyta</taxon>
        <taxon>Magnoliopsida</taxon>
        <taxon>Liliopsida</taxon>
        <taxon>Poales</taxon>
        <taxon>Poaceae</taxon>
        <taxon>PACMAD clade</taxon>
        <taxon>Panicoideae</taxon>
        <taxon>Panicodae</taxon>
        <taxon>Paniceae</taxon>
        <taxon>Panicinae</taxon>
        <taxon>Panicum</taxon>
        <taxon>Panicum sect. Panicum</taxon>
    </lineage>
</organism>
<dbReference type="Proteomes" id="UP000243499">
    <property type="component" value="Chromosome 9"/>
</dbReference>
<dbReference type="InterPro" id="IPR019734">
    <property type="entry name" value="TPR_rpt"/>
</dbReference>
<feature type="repeat" description="ANK" evidence="1">
    <location>
        <begin position="200"/>
        <end position="233"/>
    </location>
</feature>
<keyword evidence="1" id="KW-0040">ANK repeat</keyword>
<reference evidence="3" key="1">
    <citation type="submission" date="2018-04" db="EMBL/GenBank/DDBJ databases">
        <title>WGS assembly of Panicum hallii.</title>
        <authorList>
            <person name="Lovell J."/>
            <person name="Jenkins J."/>
            <person name="Lowry D."/>
            <person name="Mamidi S."/>
            <person name="Sreedasyam A."/>
            <person name="Weng X."/>
            <person name="Barry K."/>
            <person name="Bonette J."/>
            <person name="Campitelli B."/>
            <person name="Daum C."/>
            <person name="Gordon S."/>
            <person name="Gould B."/>
            <person name="Lipzen A."/>
            <person name="Macqueen A."/>
            <person name="Palacio-Mejia J."/>
            <person name="Plott C."/>
            <person name="Shakirov E."/>
            <person name="Shu S."/>
            <person name="Yoshinaga Y."/>
            <person name="Zane M."/>
            <person name="Rokhsar D."/>
            <person name="Grimwood J."/>
            <person name="Schmutz J."/>
            <person name="Juenger T."/>
        </authorList>
    </citation>
    <scope>NUCLEOTIDE SEQUENCE [LARGE SCALE GENOMIC DNA]</scope>
    <source>
        <strain evidence="3">FIL2</strain>
    </source>
</reference>
<dbReference type="InterPro" id="IPR011990">
    <property type="entry name" value="TPR-like_helical_dom_sf"/>
</dbReference>